<evidence type="ECO:0000256" key="2">
    <source>
        <dbReference type="SAM" id="SignalP"/>
    </source>
</evidence>
<sequence>MKIKQFPYVTVFLAIFGLLLYPSNAFADGKYPVRISSESMVVFPVDETTAQIVQSMSYKNNGTKTEEQLPIYLPENYADLQLGEGLTEQNTVKTSKGIVVKTGLDGGEEKQFVVTYKMPMFDNVSQWSIGVPYVADQMQVIIQPGVLSFSASDLIPQSDLFEMNNQKFRRFTRLDLHPDQPWTLSFKALNESAQDESPAATEEGAKYTEDGMKIIGGDGFGFGKAIFVMIIIVVALTAALIGLKRDLLKTTGKHRKVKRSWLVHEKQMLLQEIVELEKDYQSNLLTESTYKKTREQIRDQLIRITMELD</sequence>
<keyword evidence="1" id="KW-0812">Transmembrane</keyword>
<evidence type="ECO:0000313" key="3">
    <source>
        <dbReference type="EMBL" id="GGG61018.1"/>
    </source>
</evidence>
<keyword evidence="2" id="KW-0732">Signal</keyword>
<keyword evidence="1" id="KW-1133">Transmembrane helix</keyword>
<dbReference type="EMBL" id="BMFR01000001">
    <property type="protein sequence ID" value="GGG61018.1"/>
    <property type="molecule type" value="Genomic_DNA"/>
</dbReference>
<protein>
    <submittedName>
        <fullName evidence="3">Uncharacterized protein</fullName>
    </submittedName>
</protein>
<dbReference type="RefSeq" id="WP_188453329.1">
    <property type="nucleotide sequence ID" value="NZ_BMFR01000001.1"/>
</dbReference>
<evidence type="ECO:0000313" key="4">
    <source>
        <dbReference type="Proteomes" id="UP000622860"/>
    </source>
</evidence>
<evidence type="ECO:0000256" key="1">
    <source>
        <dbReference type="SAM" id="Phobius"/>
    </source>
</evidence>
<feature type="chain" id="PRO_5038047410" evidence="2">
    <location>
        <begin position="28"/>
        <end position="309"/>
    </location>
</feature>
<proteinExistence type="predicted"/>
<reference evidence="3" key="1">
    <citation type="journal article" date="2014" name="Int. J. Syst. Evol. Microbiol.">
        <title>Complete genome sequence of Corynebacterium casei LMG S-19264T (=DSM 44701T), isolated from a smear-ripened cheese.</title>
        <authorList>
            <consortium name="US DOE Joint Genome Institute (JGI-PGF)"/>
            <person name="Walter F."/>
            <person name="Albersmeier A."/>
            <person name="Kalinowski J."/>
            <person name="Ruckert C."/>
        </authorList>
    </citation>
    <scope>NUCLEOTIDE SEQUENCE</scope>
    <source>
        <strain evidence="3">CGMCC 1.12754</strain>
    </source>
</reference>
<keyword evidence="1" id="KW-0472">Membrane</keyword>
<accession>A0A917GYW4</accession>
<keyword evidence="4" id="KW-1185">Reference proteome</keyword>
<feature type="signal peptide" evidence="2">
    <location>
        <begin position="1"/>
        <end position="27"/>
    </location>
</feature>
<gene>
    <name evidence="3" type="ORF">GCM10011398_00320</name>
</gene>
<comment type="caution">
    <text evidence="3">The sequence shown here is derived from an EMBL/GenBank/DDBJ whole genome shotgun (WGS) entry which is preliminary data.</text>
</comment>
<reference evidence="3" key="2">
    <citation type="submission" date="2020-09" db="EMBL/GenBank/DDBJ databases">
        <authorList>
            <person name="Sun Q."/>
            <person name="Zhou Y."/>
        </authorList>
    </citation>
    <scope>NUCLEOTIDE SEQUENCE</scope>
    <source>
        <strain evidence="3">CGMCC 1.12754</strain>
    </source>
</reference>
<organism evidence="3 4">
    <name type="scientific">Virgibacillus oceani</name>
    <dbReference type="NCBI Taxonomy" id="1479511"/>
    <lineage>
        <taxon>Bacteria</taxon>
        <taxon>Bacillati</taxon>
        <taxon>Bacillota</taxon>
        <taxon>Bacilli</taxon>
        <taxon>Bacillales</taxon>
        <taxon>Bacillaceae</taxon>
        <taxon>Virgibacillus</taxon>
    </lineage>
</organism>
<feature type="transmembrane region" description="Helical" evidence="1">
    <location>
        <begin position="222"/>
        <end position="243"/>
    </location>
</feature>
<name>A0A917GYW4_9BACI</name>
<dbReference type="AlphaFoldDB" id="A0A917GYW4"/>
<dbReference type="Proteomes" id="UP000622860">
    <property type="component" value="Unassembled WGS sequence"/>
</dbReference>